<dbReference type="KEGG" id="rsi:Runsl_3916"/>
<sequence>MLCFLVFFFIFMTLKKHHRYTVRNVHTGAVVGLTNCKLLHGLYVEIRKKEGLTDWVSYATFKRRLDAGVWRDLGYTYEMIEIYEGSDYSEMLVLLG</sequence>
<reference evidence="1 2" key="2">
    <citation type="journal article" date="2012" name="Stand. Genomic Sci.">
        <title>Complete genome sequence of the aquatic bacterium Runella slithyformis type strain (LSU 4(T)).</title>
        <authorList>
            <person name="Copeland A."/>
            <person name="Zhang X."/>
            <person name="Misra M."/>
            <person name="Lapidus A."/>
            <person name="Nolan M."/>
            <person name="Lucas S."/>
            <person name="Deshpande S."/>
            <person name="Cheng J.F."/>
            <person name="Tapia R."/>
            <person name="Goodwin L.A."/>
            <person name="Pitluck S."/>
            <person name="Liolios K."/>
            <person name="Pagani I."/>
            <person name="Ivanova N."/>
            <person name="Mikhailova N."/>
            <person name="Pati A."/>
            <person name="Chen A."/>
            <person name="Palaniappan K."/>
            <person name="Land M."/>
            <person name="Hauser L."/>
            <person name="Pan C."/>
            <person name="Jeffries C.D."/>
            <person name="Detter J.C."/>
            <person name="Brambilla E.M."/>
            <person name="Rohde M."/>
            <person name="Djao O.D."/>
            <person name="Goker M."/>
            <person name="Sikorski J."/>
            <person name="Tindall B.J."/>
            <person name="Woyke T."/>
            <person name="Bristow J."/>
            <person name="Eisen J.A."/>
            <person name="Markowitz V."/>
            <person name="Hugenholtz P."/>
            <person name="Kyrpides N.C."/>
            <person name="Klenk H.P."/>
            <person name="Mavromatis K."/>
        </authorList>
    </citation>
    <scope>NUCLEOTIDE SEQUENCE [LARGE SCALE GENOMIC DNA]</scope>
    <source>
        <strain evidence="2">ATCC 29530 / DSM 19594 / LMG 11500 / NCIMB 11436 / LSU 4</strain>
    </source>
</reference>
<organism evidence="1 2">
    <name type="scientific">Runella slithyformis (strain ATCC 29530 / DSM 19594 / LMG 11500 / NCIMB 11436 / LSU 4)</name>
    <dbReference type="NCBI Taxonomy" id="761193"/>
    <lineage>
        <taxon>Bacteria</taxon>
        <taxon>Pseudomonadati</taxon>
        <taxon>Bacteroidota</taxon>
        <taxon>Cytophagia</taxon>
        <taxon>Cytophagales</taxon>
        <taxon>Spirosomataceae</taxon>
        <taxon>Runella</taxon>
    </lineage>
</organism>
<evidence type="ECO:0000313" key="1">
    <source>
        <dbReference type="EMBL" id="AEI50272.1"/>
    </source>
</evidence>
<protein>
    <submittedName>
        <fullName evidence="1">Uncharacterized protein</fullName>
    </submittedName>
</protein>
<dbReference type="EMBL" id="CP002859">
    <property type="protein sequence ID" value="AEI50272.1"/>
    <property type="molecule type" value="Genomic_DNA"/>
</dbReference>
<dbReference type="Proteomes" id="UP000000493">
    <property type="component" value="Chromosome"/>
</dbReference>
<keyword evidence="2" id="KW-1185">Reference proteome</keyword>
<gene>
    <name evidence="1" type="ordered locus">Runsl_3916</name>
</gene>
<accession>A0A7U3ZN42</accession>
<evidence type="ECO:0000313" key="2">
    <source>
        <dbReference type="Proteomes" id="UP000000493"/>
    </source>
</evidence>
<reference evidence="2" key="1">
    <citation type="submission" date="2011-06" db="EMBL/GenBank/DDBJ databases">
        <title>The complete genome of chromosome of Runella slithyformis DSM 19594.</title>
        <authorList>
            <consortium name="US DOE Joint Genome Institute (JGI-PGF)"/>
            <person name="Lucas S."/>
            <person name="Han J."/>
            <person name="Lapidus A."/>
            <person name="Bruce D."/>
            <person name="Goodwin L."/>
            <person name="Pitluck S."/>
            <person name="Peters L."/>
            <person name="Kyrpides N."/>
            <person name="Mavromatis K."/>
            <person name="Ivanova N."/>
            <person name="Ovchinnikova G."/>
            <person name="Zhang X."/>
            <person name="Misra M."/>
            <person name="Detter J.C."/>
            <person name="Tapia R."/>
            <person name="Han C."/>
            <person name="Land M."/>
            <person name="Hauser L."/>
            <person name="Markowitz V."/>
            <person name="Cheng J.-F."/>
            <person name="Hugenholtz P."/>
            <person name="Woyke T."/>
            <person name="Wu D."/>
            <person name="Tindall B."/>
            <person name="Faehrich R."/>
            <person name="Brambilla E."/>
            <person name="Klenk H.-P."/>
            <person name="Eisen J.A."/>
        </authorList>
    </citation>
    <scope>NUCLEOTIDE SEQUENCE [LARGE SCALE GENOMIC DNA]</scope>
    <source>
        <strain evidence="2">ATCC 29530 / DSM 19594 / LMG 11500 / NCIMB 11436 / LSU 4</strain>
    </source>
</reference>
<proteinExistence type="predicted"/>
<dbReference type="AlphaFoldDB" id="A0A7U3ZN42"/>
<name>A0A7U3ZN42_RUNSL</name>